<proteinExistence type="inferred from homology"/>
<dbReference type="Gene3D" id="3.40.720.10">
    <property type="entry name" value="Alkaline Phosphatase, subunit A"/>
    <property type="match status" value="1"/>
</dbReference>
<comment type="caution">
    <text evidence="3">The sequence shown here is derived from an EMBL/GenBank/DDBJ whole genome shotgun (WGS) entry which is preliminary data.</text>
</comment>
<dbReference type="PANTHER" id="PTHR43108:SF8">
    <property type="entry name" value="SD21168P"/>
    <property type="match status" value="1"/>
</dbReference>
<dbReference type="GO" id="GO:0005539">
    <property type="term" value="F:glycosaminoglycan binding"/>
    <property type="evidence" value="ECO:0007669"/>
    <property type="project" value="TreeGrafter"/>
</dbReference>
<keyword evidence="4" id="KW-1185">Reference proteome</keyword>
<evidence type="ECO:0000313" key="3">
    <source>
        <dbReference type="EMBL" id="KAF7169866.1"/>
    </source>
</evidence>
<dbReference type="EMBL" id="JACBAF010002018">
    <property type="protein sequence ID" value="KAF7169866.1"/>
    <property type="molecule type" value="Genomic_DNA"/>
</dbReference>
<dbReference type="PANTHER" id="PTHR43108">
    <property type="entry name" value="N-ACETYLGLUCOSAMINE-6-SULFATASE FAMILY MEMBER"/>
    <property type="match status" value="1"/>
</dbReference>
<evidence type="ECO:0000313" key="5">
    <source>
        <dbReference type="Proteomes" id="UP000662466"/>
    </source>
</evidence>
<name>A0A8H6QD73_9EURO</name>
<dbReference type="Proteomes" id="UP000630445">
    <property type="component" value="Unassembled WGS sequence"/>
</dbReference>
<comment type="similarity">
    <text evidence="1">Belongs to the sulfatase family.</text>
</comment>
<sequence length="205" mass="22946">MSTVTTHIDVAPTLFTLAGLPLRDDFDGTPMRIADATGVLHEHVAVEYWGQAMLEGGISNLGNRTVPNNTYKAVRILSDKYNLHYSVWCNNEHELYTLTVSLPFHNARKSPADKLHIMDFKISKVISRLDALLLALKLCQGKPCRTCVKPWGALHLDGSVQDLLDAMNNKYDAFYRGQFKVSFDRCEYGYVIDPEGPQTALQACV</sequence>
<organism evidence="3 5">
    <name type="scientific">Aspergillus hiratsukae</name>
    <dbReference type="NCBI Taxonomy" id="1194566"/>
    <lineage>
        <taxon>Eukaryota</taxon>
        <taxon>Fungi</taxon>
        <taxon>Dikarya</taxon>
        <taxon>Ascomycota</taxon>
        <taxon>Pezizomycotina</taxon>
        <taxon>Eurotiomycetes</taxon>
        <taxon>Eurotiomycetidae</taxon>
        <taxon>Eurotiales</taxon>
        <taxon>Aspergillaceae</taxon>
        <taxon>Aspergillus</taxon>
        <taxon>Aspergillus subgen. Fumigati</taxon>
    </lineage>
</organism>
<protein>
    <submittedName>
        <fullName evidence="3">Uncharacterized protein</fullName>
    </submittedName>
</protein>
<dbReference type="InterPro" id="IPR017850">
    <property type="entry name" value="Alkaline_phosphatase_core_sf"/>
</dbReference>
<evidence type="ECO:0000256" key="1">
    <source>
        <dbReference type="ARBA" id="ARBA00008779"/>
    </source>
</evidence>
<dbReference type="SUPFAM" id="SSF53649">
    <property type="entry name" value="Alkaline phosphatase-like"/>
    <property type="match status" value="1"/>
</dbReference>
<dbReference type="AlphaFoldDB" id="A0A8H6QD73"/>
<dbReference type="OrthoDB" id="96314at2759"/>
<dbReference type="Proteomes" id="UP000662466">
    <property type="component" value="Unassembled WGS sequence"/>
</dbReference>
<gene>
    <name evidence="2" type="ORF">CNMCM5793_004538</name>
    <name evidence="3" type="ORF">CNMCM6106_004753</name>
</gene>
<accession>A0A8H6QD73</accession>
<evidence type="ECO:0000313" key="2">
    <source>
        <dbReference type="EMBL" id="KAF7131367.1"/>
    </source>
</evidence>
<evidence type="ECO:0000313" key="4">
    <source>
        <dbReference type="Proteomes" id="UP000630445"/>
    </source>
</evidence>
<dbReference type="EMBL" id="JACBAD010001851">
    <property type="protein sequence ID" value="KAF7131367.1"/>
    <property type="molecule type" value="Genomic_DNA"/>
</dbReference>
<dbReference type="GO" id="GO:0008449">
    <property type="term" value="F:N-acetylglucosamine-6-sulfatase activity"/>
    <property type="evidence" value="ECO:0007669"/>
    <property type="project" value="TreeGrafter"/>
</dbReference>
<reference evidence="3" key="1">
    <citation type="submission" date="2020-06" db="EMBL/GenBank/DDBJ databases">
        <title>Draft genome sequences of strains closely related to Aspergillus parafelis and Aspergillus hiratsukae.</title>
        <authorList>
            <person name="Dos Santos R.A.C."/>
            <person name="Rivero-Menendez O."/>
            <person name="Steenwyk J.L."/>
            <person name="Mead M.E."/>
            <person name="Goldman G.H."/>
            <person name="Alastruey-Izquierdo A."/>
            <person name="Rokas A."/>
        </authorList>
    </citation>
    <scope>NUCLEOTIDE SEQUENCE</scope>
    <source>
        <strain evidence="2">CNM-CM5793</strain>
        <strain evidence="3">CNM-CM6106</strain>
    </source>
</reference>